<feature type="region of interest" description="Disordered" evidence="1">
    <location>
        <begin position="293"/>
        <end position="315"/>
    </location>
</feature>
<proteinExistence type="predicted"/>
<protein>
    <submittedName>
        <fullName evidence="3">Uncharacterized protein</fullName>
    </submittedName>
</protein>
<reference evidence="3 4" key="1">
    <citation type="submission" date="2015-02" db="EMBL/GenBank/DDBJ databases">
        <title>Draft genome sequences of ten Microbacterium spp. with emphasis on heavy metal contaminated environments.</title>
        <authorList>
            <person name="Corretto E."/>
        </authorList>
    </citation>
    <scope>NUCLEOTIDE SEQUENCE [LARGE SCALE GENOMIC DNA]</scope>
    <source>
        <strain evidence="3 4">DSM 8608</strain>
    </source>
</reference>
<dbReference type="OrthoDB" id="4187689at2"/>
<evidence type="ECO:0000313" key="3">
    <source>
        <dbReference type="EMBL" id="KJL41476.1"/>
    </source>
</evidence>
<sequence>MADATLPAPPTVGIKIPEGRSGLALEIARMRDAARSRAAARRRATSRKKPIGLLHVDDAQFQRAALIVAVNAPQQFGRLDEIILRGRFVLRGEDVATLDELVHEAVRIAAIGFDGPGPHPSELTALDGRIIYAADFLQRREGEIARRRYARGLLGGVTMTFFLLLLIGAGGVAVITLWRHGPMPVDQSEALRDVLVAVGAGAAGACVSVMLRMHRMHNLTIESAARGAAIYRIFLGWFFAAAVVFFLKSGLLAGIFTVPDDHVASWFFWGAVGFLAGFNERWATNLISRGPGSTAEGAHGHPTQEAADAAKPPTV</sequence>
<gene>
    <name evidence="3" type="ORF">RS82_02705</name>
</gene>
<dbReference type="PATRIC" id="fig|69370.6.peg.2749"/>
<evidence type="ECO:0000313" key="4">
    <source>
        <dbReference type="Proteomes" id="UP000034098"/>
    </source>
</evidence>
<feature type="transmembrane region" description="Helical" evidence="2">
    <location>
        <begin position="234"/>
        <end position="257"/>
    </location>
</feature>
<keyword evidence="2" id="KW-0472">Membrane</keyword>
<feature type="transmembrane region" description="Helical" evidence="2">
    <location>
        <begin position="190"/>
        <end position="213"/>
    </location>
</feature>
<keyword evidence="2" id="KW-0812">Transmembrane</keyword>
<organism evidence="3 4">
    <name type="scientific">Microbacterium trichothecenolyticum</name>
    <name type="common">Aureobacterium trichothecenolyticum</name>
    <dbReference type="NCBI Taxonomy" id="69370"/>
    <lineage>
        <taxon>Bacteria</taxon>
        <taxon>Bacillati</taxon>
        <taxon>Actinomycetota</taxon>
        <taxon>Actinomycetes</taxon>
        <taxon>Micrococcales</taxon>
        <taxon>Microbacteriaceae</taxon>
        <taxon>Microbacterium</taxon>
    </lineage>
</organism>
<feature type="transmembrane region" description="Helical" evidence="2">
    <location>
        <begin position="153"/>
        <end position="178"/>
    </location>
</feature>
<keyword evidence="4" id="KW-1185">Reference proteome</keyword>
<dbReference type="RefSeq" id="WP_157005573.1">
    <property type="nucleotide sequence ID" value="NZ_JYJA01000037.1"/>
</dbReference>
<dbReference type="EMBL" id="JYJA01000037">
    <property type="protein sequence ID" value="KJL41476.1"/>
    <property type="molecule type" value="Genomic_DNA"/>
</dbReference>
<accession>A0A0M2H578</accession>
<evidence type="ECO:0000256" key="2">
    <source>
        <dbReference type="SAM" id="Phobius"/>
    </source>
</evidence>
<dbReference type="AlphaFoldDB" id="A0A0M2H578"/>
<name>A0A0M2H578_MICTR</name>
<comment type="caution">
    <text evidence="3">The sequence shown here is derived from an EMBL/GenBank/DDBJ whole genome shotgun (WGS) entry which is preliminary data.</text>
</comment>
<feature type="transmembrane region" description="Helical" evidence="2">
    <location>
        <begin position="263"/>
        <end position="279"/>
    </location>
</feature>
<evidence type="ECO:0000256" key="1">
    <source>
        <dbReference type="SAM" id="MobiDB-lite"/>
    </source>
</evidence>
<keyword evidence="2" id="KW-1133">Transmembrane helix</keyword>
<dbReference type="Proteomes" id="UP000034098">
    <property type="component" value="Unassembled WGS sequence"/>
</dbReference>